<dbReference type="EMBL" id="MJEH01000055">
    <property type="protein sequence ID" value="OEH91650.1"/>
    <property type="molecule type" value="Genomic_DNA"/>
</dbReference>
<dbReference type="OrthoDB" id="2692217at2"/>
<name>A0A1E5LC30_9BACI</name>
<evidence type="ECO:0000313" key="1">
    <source>
        <dbReference type="EMBL" id="OEH91650.1"/>
    </source>
</evidence>
<protein>
    <recommendedName>
        <fullName evidence="3">DUF3813 domain-containing protein</fullName>
    </recommendedName>
</protein>
<dbReference type="AlphaFoldDB" id="A0A1E5LC30"/>
<dbReference type="Proteomes" id="UP000095209">
    <property type="component" value="Unassembled WGS sequence"/>
</dbReference>
<reference evidence="1 2" key="1">
    <citation type="submission" date="2016-08" db="EMBL/GenBank/DDBJ databases">
        <title>Genome of Bacillus solimangrovi GH2-4.</title>
        <authorList>
            <person name="Lim S."/>
            <person name="Kim B.-C."/>
        </authorList>
    </citation>
    <scope>NUCLEOTIDE SEQUENCE [LARGE SCALE GENOMIC DNA]</scope>
    <source>
        <strain evidence="1 2">GH2-4</strain>
    </source>
</reference>
<accession>A0A1E5LC30</accession>
<sequence length="69" mass="7642">MGNKLFQLARDAVQRAEASIKQGDSQAQAQVETAKNNLSSAYANSTNAERDQLRQFQQQLDNATSNNEK</sequence>
<keyword evidence="2" id="KW-1185">Reference proteome</keyword>
<dbReference type="RefSeq" id="WP_069718387.1">
    <property type="nucleotide sequence ID" value="NZ_MJEH01000055.1"/>
</dbReference>
<evidence type="ECO:0000313" key="2">
    <source>
        <dbReference type="Proteomes" id="UP000095209"/>
    </source>
</evidence>
<organism evidence="1 2">
    <name type="scientific">Bacillus solimangrovi</name>
    <dbReference type="NCBI Taxonomy" id="1305675"/>
    <lineage>
        <taxon>Bacteria</taxon>
        <taxon>Bacillati</taxon>
        <taxon>Bacillota</taxon>
        <taxon>Bacilli</taxon>
        <taxon>Bacillales</taxon>
        <taxon>Bacillaceae</taxon>
        <taxon>Bacillus</taxon>
    </lineage>
</organism>
<dbReference type="Pfam" id="PF12758">
    <property type="entry name" value="DUF3813"/>
    <property type="match status" value="1"/>
</dbReference>
<gene>
    <name evidence="1" type="ORF">BFG57_04570</name>
</gene>
<proteinExistence type="predicted"/>
<evidence type="ECO:0008006" key="3">
    <source>
        <dbReference type="Google" id="ProtNLM"/>
    </source>
</evidence>
<comment type="caution">
    <text evidence="1">The sequence shown here is derived from an EMBL/GenBank/DDBJ whole genome shotgun (WGS) entry which is preliminary data.</text>
</comment>
<dbReference type="InterPro" id="IPR024217">
    <property type="entry name" value="DUF3813"/>
</dbReference>